<dbReference type="PANTHER" id="PTHR10334">
    <property type="entry name" value="CYSTEINE-RICH SECRETORY PROTEIN-RELATED"/>
    <property type="match status" value="1"/>
</dbReference>
<name>A0A368G4R3_ANCCA</name>
<dbReference type="InterPro" id="IPR014044">
    <property type="entry name" value="CAP_dom"/>
</dbReference>
<dbReference type="SUPFAM" id="SSF55797">
    <property type="entry name" value="PR-1-like"/>
    <property type="match status" value="1"/>
</dbReference>
<reference evidence="3 4" key="1">
    <citation type="submission" date="2014-10" db="EMBL/GenBank/DDBJ databases">
        <title>Draft genome of the hookworm Ancylostoma caninum.</title>
        <authorList>
            <person name="Mitreva M."/>
        </authorList>
    </citation>
    <scope>NUCLEOTIDE SEQUENCE [LARGE SCALE GENOMIC DNA]</scope>
    <source>
        <strain evidence="3 4">Baltimore</strain>
    </source>
</reference>
<feature type="domain" description="SCP" evidence="2">
    <location>
        <begin position="49"/>
        <end position="207"/>
    </location>
</feature>
<evidence type="ECO:0000256" key="1">
    <source>
        <dbReference type="SAM" id="SignalP"/>
    </source>
</evidence>
<dbReference type="InterPro" id="IPR001283">
    <property type="entry name" value="CRISP-related"/>
</dbReference>
<dbReference type="SMART" id="SM00198">
    <property type="entry name" value="SCP"/>
    <property type="match status" value="1"/>
</dbReference>
<dbReference type="InterPro" id="IPR035940">
    <property type="entry name" value="CAP_sf"/>
</dbReference>
<evidence type="ECO:0000313" key="4">
    <source>
        <dbReference type="Proteomes" id="UP000252519"/>
    </source>
</evidence>
<evidence type="ECO:0000313" key="3">
    <source>
        <dbReference type="EMBL" id="RCN39436.1"/>
    </source>
</evidence>
<protein>
    <submittedName>
        <fullName evidence="3">SCP-like protein</fullName>
    </submittedName>
</protein>
<dbReference type="CDD" id="cd05380">
    <property type="entry name" value="CAP_euk"/>
    <property type="match status" value="1"/>
</dbReference>
<comment type="caution">
    <text evidence="3">The sequence shown here is derived from an EMBL/GenBank/DDBJ whole genome shotgun (WGS) entry which is preliminary data.</text>
</comment>
<dbReference type="PRINTS" id="PR00837">
    <property type="entry name" value="V5TPXLIKE"/>
</dbReference>
<dbReference type="OrthoDB" id="5851183at2759"/>
<feature type="signal peptide" evidence="1">
    <location>
        <begin position="1"/>
        <end position="18"/>
    </location>
</feature>
<sequence>MPLFTLLWLWFAASHVDAAKPALDPIELMKLPRTNNICPQLTTARMSDQARNLIVDIHNRRRAVLAQGQVRNGRNDYNTPKGSNIMTMEYNCDLEKDAQMYADLCTSAGSPEAQRPLWGENFNVIQETLDPILAVSRAGDAWWGQIYQNGINQKMLFNKFFSEKPNSPTAFTQMAWATSYKIGCGVGDCAPRTNVVCRYTAKGNNIGEYVYEPGQPCTACDYGCTPEGVLCYAPPPTQP</sequence>
<dbReference type="Pfam" id="PF00188">
    <property type="entry name" value="CAP"/>
    <property type="match status" value="1"/>
</dbReference>
<evidence type="ECO:0000259" key="2">
    <source>
        <dbReference type="SMART" id="SM00198"/>
    </source>
</evidence>
<dbReference type="STRING" id="29170.A0A368G4R3"/>
<dbReference type="Gene3D" id="3.40.33.10">
    <property type="entry name" value="CAP"/>
    <property type="match status" value="1"/>
</dbReference>
<feature type="chain" id="PRO_5016762867" evidence="1">
    <location>
        <begin position="19"/>
        <end position="239"/>
    </location>
</feature>
<organism evidence="3 4">
    <name type="scientific">Ancylostoma caninum</name>
    <name type="common">Dog hookworm</name>
    <dbReference type="NCBI Taxonomy" id="29170"/>
    <lineage>
        <taxon>Eukaryota</taxon>
        <taxon>Metazoa</taxon>
        <taxon>Ecdysozoa</taxon>
        <taxon>Nematoda</taxon>
        <taxon>Chromadorea</taxon>
        <taxon>Rhabditida</taxon>
        <taxon>Rhabditina</taxon>
        <taxon>Rhabditomorpha</taxon>
        <taxon>Strongyloidea</taxon>
        <taxon>Ancylostomatidae</taxon>
        <taxon>Ancylostomatinae</taxon>
        <taxon>Ancylostoma</taxon>
    </lineage>
</organism>
<keyword evidence="4" id="KW-1185">Reference proteome</keyword>
<proteinExistence type="predicted"/>
<gene>
    <name evidence="3" type="ORF">ANCCAN_14642</name>
</gene>
<keyword evidence="1" id="KW-0732">Signal</keyword>
<dbReference type="AlphaFoldDB" id="A0A368G4R3"/>
<dbReference type="EMBL" id="JOJR01000338">
    <property type="protein sequence ID" value="RCN39436.1"/>
    <property type="molecule type" value="Genomic_DNA"/>
</dbReference>
<accession>A0A368G4R3</accession>
<dbReference type="Proteomes" id="UP000252519">
    <property type="component" value="Unassembled WGS sequence"/>
</dbReference>